<comment type="similarity">
    <text evidence="1">Belongs to the peptidase M16 family.</text>
</comment>
<dbReference type="PANTHER" id="PTHR11851">
    <property type="entry name" value="METALLOPROTEASE"/>
    <property type="match status" value="1"/>
</dbReference>
<evidence type="ECO:0000256" key="1">
    <source>
        <dbReference type="ARBA" id="ARBA00007261"/>
    </source>
</evidence>
<dbReference type="InterPro" id="IPR050361">
    <property type="entry name" value="MPP/UQCRC_Complex"/>
</dbReference>
<dbReference type="PANTHER" id="PTHR11851:SF49">
    <property type="entry name" value="MITOCHONDRIAL-PROCESSING PEPTIDASE SUBUNIT ALPHA"/>
    <property type="match status" value="1"/>
</dbReference>
<organism evidence="4 5">
    <name type="scientific">Clostridium tanneri</name>
    <dbReference type="NCBI Taxonomy" id="3037988"/>
    <lineage>
        <taxon>Bacteria</taxon>
        <taxon>Bacillati</taxon>
        <taxon>Bacillota</taxon>
        <taxon>Clostridia</taxon>
        <taxon>Eubacteriales</taxon>
        <taxon>Clostridiaceae</taxon>
        <taxon>Clostridium</taxon>
    </lineage>
</organism>
<evidence type="ECO:0000259" key="3">
    <source>
        <dbReference type="Pfam" id="PF05193"/>
    </source>
</evidence>
<dbReference type="SUPFAM" id="SSF63411">
    <property type="entry name" value="LuxS/MPP-like metallohydrolase"/>
    <property type="match status" value="2"/>
</dbReference>
<dbReference type="EMBL" id="JARUJP010000001">
    <property type="protein sequence ID" value="MDW8799732.1"/>
    <property type="molecule type" value="Genomic_DNA"/>
</dbReference>
<evidence type="ECO:0000259" key="2">
    <source>
        <dbReference type="Pfam" id="PF00675"/>
    </source>
</evidence>
<dbReference type="InterPro" id="IPR011249">
    <property type="entry name" value="Metalloenz_LuxS/M16"/>
</dbReference>
<name>A0ABU4JNQ3_9CLOT</name>
<dbReference type="Proteomes" id="UP001281656">
    <property type="component" value="Unassembled WGS sequence"/>
</dbReference>
<evidence type="ECO:0000313" key="4">
    <source>
        <dbReference type="EMBL" id="MDW8799732.1"/>
    </source>
</evidence>
<keyword evidence="5" id="KW-1185">Reference proteome</keyword>
<feature type="domain" description="Peptidase M16 C-terminal" evidence="3">
    <location>
        <begin position="164"/>
        <end position="345"/>
    </location>
</feature>
<dbReference type="InterPro" id="IPR007863">
    <property type="entry name" value="Peptidase_M16_C"/>
</dbReference>
<comment type="caution">
    <text evidence="4">The sequence shown here is derived from an EMBL/GenBank/DDBJ whole genome shotgun (WGS) entry which is preliminary data.</text>
</comment>
<evidence type="ECO:0000313" key="5">
    <source>
        <dbReference type="Proteomes" id="UP001281656"/>
    </source>
</evidence>
<reference evidence="4 5" key="1">
    <citation type="submission" date="2023-04" db="EMBL/GenBank/DDBJ databases">
        <title>Clostridium tannerae sp. nov., isolated from the fecal material of an alpaca.</title>
        <authorList>
            <person name="Miller S."/>
            <person name="Hendry M."/>
            <person name="King J."/>
            <person name="Sankaranarayanan K."/>
            <person name="Lawson P.A."/>
        </authorList>
    </citation>
    <scope>NUCLEOTIDE SEQUENCE [LARGE SCALE GENOMIC DNA]</scope>
    <source>
        <strain evidence="4 5">A1-XYC3</strain>
    </source>
</reference>
<accession>A0ABU4JNQ3</accession>
<dbReference type="InterPro" id="IPR011765">
    <property type="entry name" value="Pept_M16_N"/>
</dbReference>
<protein>
    <submittedName>
        <fullName evidence="4">Pitrilysin family protein</fullName>
    </submittedName>
</protein>
<dbReference type="Gene3D" id="3.30.830.10">
    <property type="entry name" value="Metalloenzyme, LuxS/M16 peptidase-like"/>
    <property type="match status" value="2"/>
</dbReference>
<proteinExistence type="inferred from homology"/>
<dbReference type="Pfam" id="PF05193">
    <property type="entry name" value="Peptidase_M16_C"/>
    <property type="match status" value="1"/>
</dbReference>
<sequence length="415" mass="47474">MNKYTLDNGVKLIYEHRPAGITSFCIGFNGGAIEETDEFPLGTAHAVEHMVSKGTKTRSEKEINNLCDKIFGFENAMTNFPYVIYYGTSLSEDFKAGFELYSDIVLNPAFRKDGFKEEMNIILEELKEWKDDIYQHCEDSLLYNAFSNKRIKNLIIGTEESVKSITLKHIKDFYQKYYVPENCVISVCSSLSCEQILSVVKEYFGQWLGKNEVISTNIDKSKSNIKMERNMAGIFEEKSGSIGGAKIQYLFNIEELEENELKALTLFNAAFGEGTSSVLFEEIRTKNALAYDVGSYIKNERGIKIFTINLGTSEDKVQKALDIIGNKIEELKKLKGYFNEERIKELSKNIKLKRQLKLEKSIQLCKELTTYELMYGRAERIYEEVDGLQSISEENILEVIRKVLINPTIQIITKG</sequence>
<gene>
    <name evidence="4" type="ORF">P8V03_01015</name>
</gene>
<dbReference type="Pfam" id="PF00675">
    <property type="entry name" value="Peptidase_M16"/>
    <property type="match status" value="1"/>
</dbReference>
<dbReference type="RefSeq" id="WP_318796423.1">
    <property type="nucleotide sequence ID" value="NZ_JARUJP010000001.1"/>
</dbReference>
<feature type="domain" description="Peptidase M16 N-terminal" evidence="2">
    <location>
        <begin position="16"/>
        <end position="158"/>
    </location>
</feature>